<dbReference type="OrthoDB" id="3051252at2759"/>
<reference evidence="2 3" key="1">
    <citation type="journal article" date="2016" name="Mol. Biol. Evol.">
        <title>Comparative Genomics of Early-Diverging Mushroom-Forming Fungi Provides Insights into the Origins of Lignocellulose Decay Capabilities.</title>
        <authorList>
            <person name="Nagy L.G."/>
            <person name="Riley R."/>
            <person name="Tritt A."/>
            <person name="Adam C."/>
            <person name="Daum C."/>
            <person name="Floudas D."/>
            <person name="Sun H."/>
            <person name="Yadav J.S."/>
            <person name="Pangilinan J."/>
            <person name="Larsson K.H."/>
            <person name="Matsuura K."/>
            <person name="Barry K."/>
            <person name="Labutti K."/>
            <person name="Kuo R."/>
            <person name="Ohm R.A."/>
            <person name="Bhattacharya S.S."/>
            <person name="Shirouzu T."/>
            <person name="Yoshinaga Y."/>
            <person name="Martin F.M."/>
            <person name="Grigoriev I.V."/>
            <person name="Hibbett D.S."/>
        </authorList>
    </citation>
    <scope>NUCLEOTIDE SEQUENCE [LARGE SCALE GENOMIC DNA]</scope>
    <source>
        <strain evidence="2 3">CBS 109695</strain>
    </source>
</reference>
<dbReference type="InterPro" id="IPR012337">
    <property type="entry name" value="RNaseH-like_sf"/>
</dbReference>
<dbReference type="SUPFAM" id="SSF53098">
    <property type="entry name" value="Ribonuclease H-like"/>
    <property type="match status" value="1"/>
</dbReference>
<evidence type="ECO:0000313" key="3">
    <source>
        <dbReference type="Proteomes" id="UP000076532"/>
    </source>
</evidence>
<accession>A0A166HRP1</accession>
<feature type="region of interest" description="Disordered" evidence="1">
    <location>
        <begin position="593"/>
        <end position="612"/>
    </location>
</feature>
<dbReference type="STRING" id="436010.A0A166HRP1"/>
<keyword evidence="3" id="KW-1185">Reference proteome</keyword>
<organism evidence="2 3">
    <name type="scientific">Athelia psychrophila</name>
    <dbReference type="NCBI Taxonomy" id="1759441"/>
    <lineage>
        <taxon>Eukaryota</taxon>
        <taxon>Fungi</taxon>
        <taxon>Dikarya</taxon>
        <taxon>Basidiomycota</taxon>
        <taxon>Agaricomycotina</taxon>
        <taxon>Agaricomycetes</taxon>
        <taxon>Agaricomycetidae</taxon>
        <taxon>Atheliales</taxon>
        <taxon>Atheliaceae</taxon>
        <taxon>Athelia</taxon>
    </lineage>
</organism>
<evidence type="ECO:0000256" key="1">
    <source>
        <dbReference type="SAM" id="MobiDB-lite"/>
    </source>
</evidence>
<sequence>MPFNPPEAAAFQAQALCAVISANPPFRVFEDLEMIKLFEMMRSKAPDVLPSRKVIGGRLLDEAGAVVESKIDKLIRAEIVGLTADGWKSLTKSAVNGICVNVNYKLVDVTSANKDGIAMANQFESIIDQVESRYDCTVAYFVTDADGGSKKGRVLLGKRRPYLIVPSCWAHQFQLTLGDYFKEYEYAQEISEAATALIGWINNHGKVRTMFDNAQKQITQDRDGYAHIVTYLVANLTRWTTHCIAFIRLLRVKDALKLEVMQHRGALIKAQVGAATYTEKERLTEDAETHCDLIADSTFWNGLEHVVSDIEPICYATNINQKDSTRADQVLLSLAGIFLHFCAHPIEDVRLGMMKRLEKRWKDCDQPLYLIALILNPFEALSSFGDKAGMDHFKCNNLLLQLYRRMMDRPSNTDLPSKRQAKERAVSAAFFQYLASTGPFDAWKEQQASYEEFMERDPIMVWSALECHDDVAELARFAKMILKFVVNQAGCERLFSDLRVKQTQRRNRLGLPKLEKMTKIGADIKAEHQTLGAAKRRLARKVHKSTSTLLAVPRYADLLVDQDDEDDSERGRMLVNSRQGWRTEMAKWISDARDAEAAEDEDDEDNTILPLPASTGRRSFQWKSTPLAILFGGSLKNHPSRLPPTGTAAEEALMQALAELEEEDRLDDGAIEIASEDEFMP</sequence>
<protein>
    <submittedName>
        <fullName evidence="2">Uncharacterized protein</fullName>
    </submittedName>
</protein>
<dbReference type="Proteomes" id="UP000076532">
    <property type="component" value="Unassembled WGS sequence"/>
</dbReference>
<dbReference type="AlphaFoldDB" id="A0A166HRP1"/>
<feature type="compositionally biased region" description="Acidic residues" evidence="1">
    <location>
        <begin position="597"/>
        <end position="606"/>
    </location>
</feature>
<proteinExistence type="predicted"/>
<name>A0A166HRP1_9AGAM</name>
<gene>
    <name evidence="2" type="ORF">FIBSPDRAFT_892955</name>
</gene>
<dbReference type="EMBL" id="KV417566">
    <property type="protein sequence ID" value="KZP19158.1"/>
    <property type="molecule type" value="Genomic_DNA"/>
</dbReference>
<evidence type="ECO:0000313" key="2">
    <source>
        <dbReference type="EMBL" id="KZP19158.1"/>
    </source>
</evidence>